<reference evidence="1 2" key="1">
    <citation type="submission" date="2024-03" db="EMBL/GenBank/DDBJ databases">
        <title>Human intestinal bacterial collection.</title>
        <authorList>
            <person name="Pauvert C."/>
            <person name="Hitch T.C.A."/>
            <person name="Clavel T."/>
        </authorList>
    </citation>
    <scope>NUCLEOTIDE SEQUENCE [LARGE SCALE GENOMIC DNA]</scope>
    <source>
        <strain evidence="1 2">CLA-SR-H021</strain>
    </source>
</reference>
<evidence type="ECO:0000313" key="1">
    <source>
        <dbReference type="EMBL" id="MEQ2427625.1"/>
    </source>
</evidence>
<gene>
    <name evidence="1" type="ORF">WMQ36_21910</name>
</gene>
<dbReference type="Proteomes" id="UP001454086">
    <property type="component" value="Unassembled WGS sequence"/>
</dbReference>
<organism evidence="1 2">
    <name type="scientific">Enterocloster hominis</name>
    <name type="common">ex Hitch et al. 2024</name>
    <dbReference type="NCBI Taxonomy" id="1917870"/>
    <lineage>
        <taxon>Bacteria</taxon>
        <taxon>Bacillati</taxon>
        <taxon>Bacillota</taxon>
        <taxon>Clostridia</taxon>
        <taxon>Lachnospirales</taxon>
        <taxon>Lachnospiraceae</taxon>
        <taxon>Enterocloster</taxon>
    </lineage>
</organism>
<sequence length="138" mass="15542">MPVIEELICTEQDGTISFGNYKLGQKAKKSDFEYQGDMYKVKTYNEITKLERNDMFVYESVPGTAAEHFRVTDEGVEFTVEGSKDAQITVQLENDTDYDIYVNDSAVGNMMTNMSGKLSVSVELEEGISVQVKAIRRV</sequence>
<dbReference type="EMBL" id="JBBMFM010000116">
    <property type="protein sequence ID" value="MEQ2427625.1"/>
    <property type="molecule type" value="Genomic_DNA"/>
</dbReference>
<keyword evidence="2" id="KW-1185">Reference proteome</keyword>
<comment type="caution">
    <text evidence="1">The sequence shown here is derived from an EMBL/GenBank/DDBJ whole genome shotgun (WGS) entry which is preliminary data.</text>
</comment>
<accession>A0ABV1DB80</accession>
<protein>
    <submittedName>
        <fullName evidence="1">Endosialidase</fullName>
    </submittedName>
</protein>
<name>A0ABV1DB80_9FIRM</name>
<dbReference type="RefSeq" id="WP_008725060.1">
    <property type="nucleotide sequence ID" value="NZ_JAJFDX010000004.1"/>
</dbReference>
<evidence type="ECO:0000313" key="2">
    <source>
        <dbReference type="Proteomes" id="UP001454086"/>
    </source>
</evidence>
<proteinExistence type="predicted"/>